<accession>A0A645EAV6</accession>
<name>A0A645EAV6_9ZZZZ</name>
<gene>
    <name evidence="2" type="ORF">SDC9_144949</name>
</gene>
<proteinExistence type="predicted"/>
<feature type="transmembrane region" description="Helical" evidence="1">
    <location>
        <begin position="40"/>
        <end position="61"/>
    </location>
</feature>
<dbReference type="AlphaFoldDB" id="A0A645EAV6"/>
<evidence type="ECO:0000256" key="1">
    <source>
        <dbReference type="SAM" id="Phobius"/>
    </source>
</evidence>
<keyword evidence="1" id="KW-0472">Membrane</keyword>
<dbReference type="EMBL" id="VSSQ01043995">
    <property type="protein sequence ID" value="MPM97772.1"/>
    <property type="molecule type" value="Genomic_DNA"/>
</dbReference>
<keyword evidence="1" id="KW-1133">Transmembrane helix</keyword>
<feature type="transmembrane region" description="Helical" evidence="1">
    <location>
        <begin position="6"/>
        <end position="28"/>
    </location>
</feature>
<organism evidence="2">
    <name type="scientific">bioreactor metagenome</name>
    <dbReference type="NCBI Taxonomy" id="1076179"/>
    <lineage>
        <taxon>unclassified sequences</taxon>
        <taxon>metagenomes</taxon>
        <taxon>ecological metagenomes</taxon>
    </lineage>
</organism>
<protein>
    <submittedName>
        <fullName evidence="2">Uncharacterized protein</fullName>
    </submittedName>
</protein>
<comment type="caution">
    <text evidence="2">The sequence shown here is derived from an EMBL/GenBank/DDBJ whole genome shotgun (WGS) entry which is preliminary data.</text>
</comment>
<sequence length="109" mass="11839">MSVGGYVGSIIVMSIPLIGFIFMIVWACGGTANRNRVNLARAYLILLIIAVVLCTCIFLYARTFMVMWRNGILDRLKILDGQGDIIPTLPTPAGIDQFPGIINGQVAPN</sequence>
<evidence type="ECO:0000313" key="2">
    <source>
        <dbReference type="EMBL" id="MPM97772.1"/>
    </source>
</evidence>
<reference evidence="2" key="1">
    <citation type="submission" date="2019-08" db="EMBL/GenBank/DDBJ databases">
        <authorList>
            <person name="Kucharzyk K."/>
            <person name="Murdoch R.W."/>
            <person name="Higgins S."/>
            <person name="Loffler F."/>
        </authorList>
    </citation>
    <scope>NUCLEOTIDE SEQUENCE</scope>
</reference>
<keyword evidence="1" id="KW-0812">Transmembrane</keyword>